<sequence>MNDKFKNIPMDDDTKILLSSNLKFGDLDCVFQAWVYDHIQGNSLIFLSDDLQLKTDEELKSWILASTEIVQDKSIRKMTISRNPEEHPFVFVNFDFRNVA</sequence>
<proteinExistence type="predicted"/>
<organism evidence="1 2">
    <name type="scientific">Moheibacter lacus</name>
    <dbReference type="NCBI Taxonomy" id="2745851"/>
    <lineage>
        <taxon>Bacteria</taxon>
        <taxon>Pseudomonadati</taxon>
        <taxon>Bacteroidota</taxon>
        <taxon>Flavobacteriia</taxon>
        <taxon>Flavobacteriales</taxon>
        <taxon>Weeksellaceae</taxon>
        <taxon>Moheibacter</taxon>
    </lineage>
</organism>
<dbReference type="RefSeq" id="WP_182044172.1">
    <property type="nucleotide sequence ID" value="NZ_JACDZE010000005.1"/>
</dbReference>
<dbReference type="AlphaFoldDB" id="A0A838ZU84"/>
<protein>
    <submittedName>
        <fullName evidence="1">Uncharacterized protein</fullName>
    </submittedName>
</protein>
<evidence type="ECO:0000313" key="2">
    <source>
        <dbReference type="Proteomes" id="UP000552241"/>
    </source>
</evidence>
<reference evidence="1 2" key="1">
    <citation type="submission" date="2020-07" db="EMBL/GenBank/DDBJ databases">
        <title>Moheibacter lacus sp. nov., a member of the family Flavobacteriaceae isolated from freshwater lake sediment.</title>
        <authorList>
            <person name="Liu Y."/>
        </authorList>
    </citation>
    <scope>NUCLEOTIDE SEQUENCE [LARGE SCALE GENOMIC DNA]</scope>
    <source>
        <strain evidence="1 2">BDHS18</strain>
    </source>
</reference>
<keyword evidence="2" id="KW-1185">Reference proteome</keyword>
<evidence type="ECO:0000313" key="1">
    <source>
        <dbReference type="EMBL" id="MBA5630565.1"/>
    </source>
</evidence>
<gene>
    <name evidence="1" type="ORF">HU137_12365</name>
</gene>
<accession>A0A838ZU84</accession>
<dbReference type="EMBL" id="JACDZE010000005">
    <property type="protein sequence ID" value="MBA5630565.1"/>
    <property type="molecule type" value="Genomic_DNA"/>
</dbReference>
<dbReference type="Proteomes" id="UP000552241">
    <property type="component" value="Unassembled WGS sequence"/>
</dbReference>
<comment type="caution">
    <text evidence="1">The sequence shown here is derived from an EMBL/GenBank/DDBJ whole genome shotgun (WGS) entry which is preliminary data.</text>
</comment>
<name>A0A838ZU84_9FLAO</name>